<accession>A0A369P0R8</accession>
<gene>
    <name evidence="3" type="ORF">C1850_03225</name>
</gene>
<organism evidence="3 4">
    <name type="scientific">Adlercreutzia equolifaciens subsp. celatus</name>
    <dbReference type="NCBI Taxonomy" id="394340"/>
    <lineage>
        <taxon>Bacteria</taxon>
        <taxon>Bacillati</taxon>
        <taxon>Actinomycetota</taxon>
        <taxon>Coriobacteriia</taxon>
        <taxon>Eggerthellales</taxon>
        <taxon>Eggerthellaceae</taxon>
        <taxon>Adlercreutzia</taxon>
    </lineage>
</organism>
<dbReference type="InterPro" id="IPR017937">
    <property type="entry name" value="Thioredoxin_CS"/>
</dbReference>
<comment type="caution">
    <text evidence="3">The sequence shown here is derived from an EMBL/GenBank/DDBJ whole genome shotgun (WGS) entry which is preliminary data.</text>
</comment>
<dbReference type="Pfam" id="PF00578">
    <property type="entry name" value="AhpC-TSA"/>
    <property type="match status" value="1"/>
</dbReference>
<feature type="compositionally biased region" description="Acidic residues" evidence="1">
    <location>
        <begin position="132"/>
        <end position="147"/>
    </location>
</feature>
<dbReference type="RefSeq" id="WP_114540110.1">
    <property type="nucleotide sequence ID" value="NZ_DBFWAD010000077.1"/>
</dbReference>
<dbReference type="PANTHER" id="PTHR42852">
    <property type="entry name" value="THIOL:DISULFIDE INTERCHANGE PROTEIN DSBE"/>
    <property type="match status" value="1"/>
</dbReference>
<sequence length="302" mass="30995">MSENEKTPTDAGTPVETEIAADEQTPDAGGQATTKGAPATASATPAATESSAAEQRGEVIGERLAALEAEEKANAATPEGEKADRKKHVGVIVAAVVFAVLLIGAGVAYSVLAPTVDDKQIEVTGTDAVQETEVDATADADVSDDTGDGNGANAATTPAPDFTMTDADGATLTLADFKGKPVLLNFWASWCGPCASEMPDIQSAWEEHGNDVEFVIVNMTDMNGETEQSAKAFLAENNYTFPCYFDANNSAATAFGVSSIPQTYLINAEGNIIGAYMGAMDASVIAQGIDMLTGNTAAPAAQ</sequence>
<protein>
    <submittedName>
        <fullName evidence="3">Uncharacterized protein</fullName>
    </submittedName>
</protein>
<dbReference type="InterPro" id="IPR000866">
    <property type="entry name" value="AhpC/TSA"/>
</dbReference>
<proteinExistence type="predicted"/>
<evidence type="ECO:0000313" key="3">
    <source>
        <dbReference type="EMBL" id="RDC46017.1"/>
    </source>
</evidence>
<dbReference type="SUPFAM" id="SSF52833">
    <property type="entry name" value="Thioredoxin-like"/>
    <property type="match status" value="1"/>
</dbReference>
<feature type="region of interest" description="Disordered" evidence="1">
    <location>
        <begin position="132"/>
        <end position="160"/>
    </location>
</feature>
<dbReference type="EMBL" id="PPUT01000005">
    <property type="protein sequence ID" value="RDC46017.1"/>
    <property type="molecule type" value="Genomic_DNA"/>
</dbReference>
<dbReference type="PANTHER" id="PTHR42852:SF17">
    <property type="entry name" value="THIOREDOXIN-LIKE PROTEIN HI_1115"/>
    <property type="match status" value="1"/>
</dbReference>
<feature type="compositionally biased region" description="Low complexity" evidence="1">
    <location>
        <begin position="37"/>
        <end position="54"/>
    </location>
</feature>
<dbReference type="PROSITE" id="PS51352">
    <property type="entry name" value="THIOREDOXIN_2"/>
    <property type="match status" value="1"/>
</dbReference>
<name>A0A369P0R8_9ACTN</name>
<keyword evidence="2" id="KW-1133">Transmembrane helix</keyword>
<keyword evidence="2" id="KW-0472">Membrane</keyword>
<dbReference type="Gene3D" id="3.40.30.10">
    <property type="entry name" value="Glutaredoxin"/>
    <property type="match status" value="1"/>
</dbReference>
<dbReference type="GO" id="GO:0016209">
    <property type="term" value="F:antioxidant activity"/>
    <property type="evidence" value="ECO:0007669"/>
    <property type="project" value="InterPro"/>
</dbReference>
<dbReference type="InterPro" id="IPR013766">
    <property type="entry name" value="Thioredoxin_domain"/>
</dbReference>
<dbReference type="AlphaFoldDB" id="A0A369P0R8"/>
<feature type="transmembrane region" description="Helical" evidence="2">
    <location>
        <begin position="89"/>
        <end position="112"/>
    </location>
</feature>
<evidence type="ECO:0000256" key="2">
    <source>
        <dbReference type="SAM" id="Phobius"/>
    </source>
</evidence>
<reference evidence="3 4" key="1">
    <citation type="journal article" date="2018" name="Elife">
        <title>Discovery and characterization of a prevalent human gut bacterial enzyme sufficient for the inactivation of a family of plant toxins.</title>
        <authorList>
            <person name="Koppel N."/>
            <person name="Bisanz J.E."/>
            <person name="Pandelia M.E."/>
            <person name="Turnbaugh P.J."/>
            <person name="Balskus E.P."/>
        </authorList>
    </citation>
    <scope>NUCLEOTIDE SEQUENCE [LARGE SCALE GENOMIC DNA]</scope>
    <source>
        <strain evidence="3 4">OB21 GAM 11</strain>
    </source>
</reference>
<dbReference type="CDD" id="cd02966">
    <property type="entry name" value="TlpA_like_family"/>
    <property type="match status" value="1"/>
</dbReference>
<feature type="region of interest" description="Disordered" evidence="1">
    <location>
        <begin position="1"/>
        <end position="60"/>
    </location>
</feature>
<evidence type="ECO:0000313" key="4">
    <source>
        <dbReference type="Proteomes" id="UP000253805"/>
    </source>
</evidence>
<dbReference type="Proteomes" id="UP000253805">
    <property type="component" value="Unassembled WGS sequence"/>
</dbReference>
<evidence type="ECO:0000256" key="1">
    <source>
        <dbReference type="SAM" id="MobiDB-lite"/>
    </source>
</evidence>
<keyword evidence="2" id="KW-0812">Transmembrane</keyword>
<dbReference type="InterPro" id="IPR036249">
    <property type="entry name" value="Thioredoxin-like_sf"/>
</dbReference>
<dbReference type="PROSITE" id="PS00194">
    <property type="entry name" value="THIOREDOXIN_1"/>
    <property type="match status" value="1"/>
</dbReference>
<dbReference type="GO" id="GO:0016491">
    <property type="term" value="F:oxidoreductase activity"/>
    <property type="evidence" value="ECO:0007669"/>
    <property type="project" value="InterPro"/>
</dbReference>
<dbReference type="InterPro" id="IPR050553">
    <property type="entry name" value="Thioredoxin_ResA/DsbE_sf"/>
</dbReference>